<dbReference type="InterPro" id="IPR009057">
    <property type="entry name" value="Homeodomain-like_sf"/>
</dbReference>
<dbReference type="SUPFAM" id="SSF46689">
    <property type="entry name" value="Homeodomain-like"/>
    <property type="match status" value="2"/>
</dbReference>
<dbReference type="InterPro" id="IPR051552">
    <property type="entry name" value="HptR"/>
</dbReference>
<dbReference type="PROSITE" id="PS01124">
    <property type="entry name" value="HTH_ARAC_FAMILY_2"/>
    <property type="match status" value="1"/>
</dbReference>
<keyword evidence="2" id="KW-0963">Cytoplasm</keyword>
<evidence type="ECO:0000259" key="9">
    <source>
        <dbReference type="PROSITE" id="PS01124"/>
    </source>
</evidence>
<dbReference type="InterPro" id="IPR018060">
    <property type="entry name" value="HTH_AraC"/>
</dbReference>
<evidence type="ECO:0000313" key="11">
    <source>
        <dbReference type="EMBL" id="NMO96828.1"/>
    </source>
</evidence>
<dbReference type="GO" id="GO:0000160">
    <property type="term" value="P:phosphorelay signal transduction system"/>
    <property type="evidence" value="ECO:0007669"/>
    <property type="project" value="UniProtKB-KW"/>
</dbReference>
<dbReference type="Gene3D" id="1.10.10.60">
    <property type="entry name" value="Homeodomain-like"/>
    <property type="match status" value="2"/>
</dbReference>
<dbReference type="AlphaFoldDB" id="A0A848M6Q0"/>
<feature type="domain" description="Response regulatory" evidence="10">
    <location>
        <begin position="2"/>
        <end position="123"/>
    </location>
</feature>
<evidence type="ECO:0000256" key="4">
    <source>
        <dbReference type="ARBA" id="ARBA00023012"/>
    </source>
</evidence>
<keyword evidence="12" id="KW-1185">Reference proteome</keyword>
<evidence type="ECO:0000256" key="1">
    <source>
        <dbReference type="ARBA" id="ARBA00004496"/>
    </source>
</evidence>
<feature type="domain" description="HTH araC/xylS-type" evidence="9">
    <location>
        <begin position="441"/>
        <end position="538"/>
    </location>
</feature>
<keyword evidence="5" id="KW-0805">Transcription regulation</keyword>
<keyword evidence="6" id="KW-0238">DNA-binding</keyword>
<comment type="caution">
    <text evidence="11">The sequence shown here is derived from an EMBL/GenBank/DDBJ whole genome shotgun (WGS) entry which is preliminary data.</text>
</comment>
<dbReference type="Pfam" id="PF00072">
    <property type="entry name" value="Response_reg"/>
    <property type="match status" value="1"/>
</dbReference>
<dbReference type="PANTHER" id="PTHR42713">
    <property type="entry name" value="HISTIDINE KINASE-RELATED"/>
    <property type="match status" value="1"/>
</dbReference>
<evidence type="ECO:0000256" key="2">
    <source>
        <dbReference type="ARBA" id="ARBA00022490"/>
    </source>
</evidence>
<evidence type="ECO:0000256" key="5">
    <source>
        <dbReference type="ARBA" id="ARBA00023015"/>
    </source>
</evidence>
<reference evidence="11 12" key="1">
    <citation type="submission" date="2020-04" db="EMBL/GenBank/DDBJ databases">
        <title>Paenibacillus algicola sp. nov., a novel marine bacterium producing alginate lyase.</title>
        <authorList>
            <person name="Huang H."/>
        </authorList>
    </citation>
    <scope>NUCLEOTIDE SEQUENCE [LARGE SCALE GENOMIC DNA]</scope>
    <source>
        <strain evidence="11 12">L7-75</strain>
    </source>
</reference>
<dbReference type="Pfam" id="PF12833">
    <property type="entry name" value="HTH_18"/>
    <property type="match status" value="1"/>
</dbReference>
<dbReference type="PANTHER" id="PTHR42713:SF3">
    <property type="entry name" value="TRANSCRIPTIONAL REGULATORY PROTEIN HPTR"/>
    <property type="match status" value="1"/>
</dbReference>
<keyword evidence="3 8" id="KW-0597">Phosphoprotein</keyword>
<dbReference type="GO" id="GO:0043565">
    <property type="term" value="F:sequence-specific DNA binding"/>
    <property type="evidence" value="ECO:0007669"/>
    <property type="project" value="InterPro"/>
</dbReference>
<dbReference type="SUPFAM" id="SSF52172">
    <property type="entry name" value="CheY-like"/>
    <property type="match status" value="1"/>
</dbReference>
<evidence type="ECO:0000313" key="12">
    <source>
        <dbReference type="Proteomes" id="UP000565468"/>
    </source>
</evidence>
<accession>A0A848M6Q0</accession>
<evidence type="ECO:0000256" key="3">
    <source>
        <dbReference type="ARBA" id="ARBA00022553"/>
    </source>
</evidence>
<dbReference type="PROSITE" id="PS50110">
    <property type="entry name" value="RESPONSE_REGULATORY"/>
    <property type="match status" value="1"/>
</dbReference>
<dbReference type="EMBL" id="JABBPN010000012">
    <property type="protein sequence ID" value="NMO96828.1"/>
    <property type="molecule type" value="Genomic_DNA"/>
</dbReference>
<dbReference type="RefSeq" id="WP_169505613.1">
    <property type="nucleotide sequence ID" value="NZ_JABBPN010000012.1"/>
</dbReference>
<dbReference type="Proteomes" id="UP000565468">
    <property type="component" value="Unassembled WGS sequence"/>
</dbReference>
<evidence type="ECO:0000256" key="6">
    <source>
        <dbReference type="ARBA" id="ARBA00023125"/>
    </source>
</evidence>
<organism evidence="11 12">
    <name type="scientific">Paenibacillus lemnae</name>
    <dbReference type="NCBI Taxonomy" id="1330551"/>
    <lineage>
        <taxon>Bacteria</taxon>
        <taxon>Bacillati</taxon>
        <taxon>Bacillota</taxon>
        <taxon>Bacilli</taxon>
        <taxon>Bacillales</taxon>
        <taxon>Paenibacillaceae</taxon>
        <taxon>Paenibacillus</taxon>
    </lineage>
</organism>
<dbReference type="InterPro" id="IPR011006">
    <property type="entry name" value="CheY-like_superfamily"/>
</dbReference>
<dbReference type="CDD" id="cd17536">
    <property type="entry name" value="REC_YesN-like"/>
    <property type="match status" value="1"/>
</dbReference>
<feature type="modified residue" description="4-aspartylphosphate" evidence="8">
    <location>
        <position position="54"/>
    </location>
</feature>
<dbReference type="GO" id="GO:0005737">
    <property type="term" value="C:cytoplasm"/>
    <property type="evidence" value="ECO:0007669"/>
    <property type="project" value="UniProtKB-SubCell"/>
</dbReference>
<keyword evidence="7" id="KW-0804">Transcription</keyword>
<evidence type="ECO:0000256" key="8">
    <source>
        <dbReference type="PROSITE-ProRule" id="PRU00169"/>
    </source>
</evidence>
<evidence type="ECO:0000256" key="7">
    <source>
        <dbReference type="ARBA" id="ARBA00023163"/>
    </source>
</evidence>
<evidence type="ECO:0000259" key="10">
    <source>
        <dbReference type="PROSITE" id="PS50110"/>
    </source>
</evidence>
<name>A0A848M6Q0_PAELE</name>
<dbReference type="Gene3D" id="3.40.50.2300">
    <property type="match status" value="1"/>
</dbReference>
<dbReference type="SMART" id="SM00448">
    <property type="entry name" value="REC"/>
    <property type="match status" value="1"/>
</dbReference>
<dbReference type="InterPro" id="IPR001789">
    <property type="entry name" value="Sig_transdc_resp-reg_receiver"/>
</dbReference>
<protein>
    <submittedName>
        <fullName evidence="11">Response regulator</fullName>
    </submittedName>
</protein>
<dbReference type="GO" id="GO:0003700">
    <property type="term" value="F:DNA-binding transcription factor activity"/>
    <property type="evidence" value="ECO:0007669"/>
    <property type="project" value="InterPro"/>
</dbReference>
<gene>
    <name evidence="11" type="ORF">HII30_13765</name>
</gene>
<dbReference type="SMART" id="SM00342">
    <property type="entry name" value="HTH_ARAC"/>
    <property type="match status" value="1"/>
</dbReference>
<keyword evidence="4" id="KW-0902">Two-component regulatory system</keyword>
<sequence length="538" mass="62049">MKLFIVEDEPRLRNAMAHHIPWEDHGIEVVGLAANGLEALKMTERRMPDLLLLDIQMPEMDGLTLIRRLKEQQKQRTAFTKMIILSGHDNFAYAQEALKYGVSRYLLKPAGEEEILQAVLDARSCLREELERWRRTMELEKKWTEHMPSLQTQFMWDWVGGRLSERELLDRGQQLQLSFTEQDSFAAVVIGLDPLLEEECRFSRDDAELLQFTIGCLAKELLPAASVWVCKAPEDDLLLIMKAEEGQRGKDFMFHVQTAAVRLLSHTREILKVTASAGICGGPGQLDQMPRLYAEACQALQERVIYGPDIAIPYKEMRMRERSAWTGHHRLERLLETALETGNDSGVREAVDGIWMQMIEPASSAHQFQESFLYIISLLTRIVVKQGWSVCEVAEEEWAYFQNIHLLHTRDQARTWLERTALRIAEYSRNQRSNSSHQLVSQMQEMISKEIHQDLTLHTISDRLYVNSSYLSRLFKQEAGMSFSSYVTAQKMERAKAALQQGHKVYHAARITGYRDVSYFTKVFRKYWGVTPGGIKPL</sequence>
<proteinExistence type="predicted"/>
<comment type="subcellular location">
    <subcellularLocation>
        <location evidence="1">Cytoplasm</location>
    </subcellularLocation>
</comment>